<dbReference type="EMBL" id="FOYM01000001">
    <property type="protein sequence ID" value="SFQ94590.1"/>
    <property type="molecule type" value="Genomic_DNA"/>
</dbReference>
<dbReference type="RefSeq" id="WP_092481418.1">
    <property type="nucleotide sequence ID" value="NZ_FOYM01000001.1"/>
</dbReference>
<dbReference type="PANTHER" id="PTHR43080:SF2">
    <property type="entry name" value="CBS DOMAIN-CONTAINING PROTEIN"/>
    <property type="match status" value="1"/>
</dbReference>
<evidence type="ECO:0000313" key="5">
    <source>
        <dbReference type="Proteomes" id="UP000199584"/>
    </source>
</evidence>
<organism evidence="4 5">
    <name type="scientific">Desulfoscipio geothermicus DSM 3669</name>
    <dbReference type="NCBI Taxonomy" id="1121426"/>
    <lineage>
        <taxon>Bacteria</taxon>
        <taxon>Bacillati</taxon>
        <taxon>Bacillota</taxon>
        <taxon>Clostridia</taxon>
        <taxon>Eubacteriales</taxon>
        <taxon>Desulfallaceae</taxon>
        <taxon>Desulfoscipio</taxon>
    </lineage>
</organism>
<keyword evidence="5" id="KW-1185">Reference proteome</keyword>
<dbReference type="PANTHER" id="PTHR43080">
    <property type="entry name" value="CBS DOMAIN-CONTAINING PROTEIN CBSX3, MITOCHONDRIAL"/>
    <property type="match status" value="1"/>
</dbReference>
<evidence type="ECO:0000313" key="4">
    <source>
        <dbReference type="EMBL" id="SFQ94590.1"/>
    </source>
</evidence>
<name>A0A1I6CN49_9FIRM</name>
<dbReference type="CDD" id="cd02205">
    <property type="entry name" value="CBS_pair_SF"/>
    <property type="match status" value="1"/>
</dbReference>
<dbReference type="AlphaFoldDB" id="A0A1I6CN49"/>
<dbReference type="InterPro" id="IPR000644">
    <property type="entry name" value="CBS_dom"/>
</dbReference>
<dbReference type="InterPro" id="IPR051257">
    <property type="entry name" value="Diverse_CBS-Domain"/>
</dbReference>
<sequence>MQRCLRIMDIMRPPADYPTVTPEQTIRQAWHIMGSHYRNRRFEYDNGERLLLVVNKENRLVGLVNGALITKHVDARVYELASRVPGGFLENESDPATACLLPRLKVSDIMLPVENIALKSTETITKALFIMLRNNLGSLPVLNIYRQVVGTVAAGDVFHHHGLGSGYCKTAFMNYDYLRYGLFDDYYANYDEIIEKKEAPQGTQ</sequence>
<evidence type="ECO:0000259" key="3">
    <source>
        <dbReference type="PROSITE" id="PS51371"/>
    </source>
</evidence>
<dbReference type="Pfam" id="PF00571">
    <property type="entry name" value="CBS"/>
    <property type="match status" value="2"/>
</dbReference>
<dbReference type="Proteomes" id="UP000199584">
    <property type="component" value="Unassembled WGS sequence"/>
</dbReference>
<protein>
    <submittedName>
        <fullName evidence="4">CBS domain-containing protein</fullName>
    </submittedName>
</protein>
<proteinExistence type="predicted"/>
<dbReference type="SUPFAM" id="SSF54631">
    <property type="entry name" value="CBS-domain pair"/>
    <property type="match status" value="1"/>
</dbReference>
<gene>
    <name evidence="4" type="ORF">SAMN05660706_1016</name>
</gene>
<feature type="domain" description="CBS" evidence="3">
    <location>
        <begin position="110"/>
        <end position="170"/>
    </location>
</feature>
<reference evidence="5" key="1">
    <citation type="submission" date="2016-10" db="EMBL/GenBank/DDBJ databases">
        <authorList>
            <person name="Varghese N."/>
            <person name="Submissions S."/>
        </authorList>
    </citation>
    <scope>NUCLEOTIDE SEQUENCE [LARGE SCALE GENOMIC DNA]</scope>
    <source>
        <strain evidence="5">DSM 3669</strain>
    </source>
</reference>
<dbReference type="OrthoDB" id="9790355at2"/>
<feature type="domain" description="CBS" evidence="3">
    <location>
        <begin position="11"/>
        <end position="82"/>
    </location>
</feature>
<evidence type="ECO:0000256" key="2">
    <source>
        <dbReference type="PROSITE-ProRule" id="PRU00703"/>
    </source>
</evidence>
<dbReference type="PROSITE" id="PS51371">
    <property type="entry name" value="CBS"/>
    <property type="match status" value="2"/>
</dbReference>
<dbReference type="InterPro" id="IPR046342">
    <property type="entry name" value="CBS_dom_sf"/>
</dbReference>
<accession>A0A1I6CN49</accession>
<evidence type="ECO:0000256" key="1">
    <source>
        <dbReference type="ARBA" id="ARBA00023122"/>
    </source>
</evidence>
<dbReference type="Gene3D" id="3.10.580.10">
    <property type="entry name" value="CBS-domain"/>
    <property type="match status" value="1"/>
</dbReference>
<keyword evidence="1 2" id="KW-0129">CBS domain</keyword>